<dbReference type="SUPFAM" id="SSF110004">
    <property type="entry name" value="Glycolipid transfer protein, GLTP"/>
    <property type="match status" value="1"/>
</dbReference>
<sequence length="314" mass="34618">MGNAATGFFIMFALIAGVAGAASVISGISHLQSWTSTSLPAAVSAATIAWSLTLLAMGFGCKEIELGMRNARLRTMEAFLIILSATQLLYIAAIYGIKYRRNQIRESGRKEPLAMKFKEIADAFRELAVIVNTPNSDVPVKLFSHACSRFFLIFTVLKPAFKFAENDYVSKVNDLAKASPSTLTLEAMVDRDIEAKRVRKVGSHTRNLLRVKRGLEMIRVLCEETLATEADSPLKDAAYKAYNQVFGPHHGWAIQLAASTGFGSLLLSKAELFRMFNETEETAKIHIQSYVSASATVIAYLDYLFLSKNLGIDW</sequence>
<dbReference type="FunFam" id="1.10.3520.10:FF:000005">
    <property type="entry name" value="Accelerated cell death 11"/>
    <property type="match status" value="1"/>
</dbReference>
<keyword evidence="3" id="KW-0445">Lipid transport</keyword>
<proteinExistence type="inferred from homology"/>
<dbReference type="PANTHER" id="PTHR33294:SF7">
    <property type="entry name" value="AWPM-19-LIKE FAMILY PROTEIN"/>
    <property type="match status" value="1"/>
</dbReference>
<dbReference type="Gene3D" id="1.10.3520.10">
    <property type="entry name" value="Glycolipid transfer protein"/>
    <property type="match status" value="1"/>
</dbReference>
<evidence type="ECO:0000256" key="4">
    <source>
        <dbReference type="SAM" id="Phobius"/>
    </source>
</evidence>
<keyword evidence="5" id="KW-0732">Signal</keyword>
<feature type="transmembrane region" description="Helical" evidence="4">
    <location>
        <begin position="37"/>
        <end position="57"/>
    </location>
</feature>
<evidence type="ECO:0000256" key="1">
    <source>
        <dbReference type="ARBA" id="ARBA00007148"/>
    </source>
</evidence>
<dbReference type="EMBL" id="LR999458">
    <property type="protein sequence ID" value="CAE6215776.1"/>
    <property type="molecule type" value="Genomic_DNA"/>
</dbReference>
<feature type="transmembrane region" description="Helical" evidence="4">
    <location>
        <begin position="78"/>
        <end position="97"/>
    </location>
</feature>
<dbReference type="Proteomes" id="UP000682877">
    <property type="component" value="Chromosome 8"/>
</dbReference>
<evidence type="ECO:0000256" key="5">
    <source>
        <dbReference type="SAM" id="SignalP"/>
    </source>
</evidence>
<keyword evidence="2" id="KW-0813">Transport</keyword>
<protein>
    <recommendedName>
        <fullName evidence="6">Glycolipid transfer protein domain-containing protein</fullName>
    </recommendedName>
</protein>
<dbReference type="InterPro" id="IPR008390">
    <property type="entry name" value="AWPM-19"/>
</dbReference>
<accession>A0A8S2AX88</accession>
<name>A0A8S2AX88_ARAAE</name>
<comment type="similarity">
    <text evidence="1">Belongs to the GLTP family.</text>
</comment>
<dbReference type="GO" id="GO:0005737">
    <property type="term" value="C:cytoplasm"/>
    <property type="evidence" value="ECO:0007669"/>
    <property type="project" value="InterPro"/>
</dbReference>
<dbReference type="InterPro" id="IPR014830">
    <property type="entry name" value="Glycolipid_transfer_prot_dom"/>
</dbReference>
<gene>
    <name evidence="7" type="ORF">AARE701A_LOCUS20356</name>
</gene>
<organism evidence="7 8">
    <name type="scientific">Arabidopsis arenosa</name>
    <name type="common">Sand rock-cress</name>
    <name type="synonym">Cardaminopsis arenosa</name>
    <dbReference type="NCBI Taxonomy" id="38785"/>
    <lineage>
        <taxon>Eukaryota</taxon>
        <taxon>Viridiplantae</taxon>
        <taxon>Streptophyta</taxon>
        <taxon>Embryophyta</taxon>
        <taxon>Tracheophyta</taxon>
        <taxon>Spermatophyta</taxon>
        <taxon>Magnoliopsida</taxon>
        <taxon>eudicotyledons</taxon>
        <taxon>Gunneridae</taxon>
        <taxon>Pentapetalae</taxon>
        <taxon>rosids</taxon>
        <taxon>malvids</taxon>
        <taxon>Brassicales</taxon>
        <taxon>Brassicaceae</taxon>
        <taxon>Camelineae</taxon>
        <taxon>Arabidopsis</taxon>
    </lineage>
</organism>
<evidence type="ECO:0000259" key="6">
    <source>
        <dbReference type="Pfam" id="PF08718"/>
    </source>
</evidence>
<dbReference type="GO" id="GO:0120014">
    <property type="term" value="F:phospholipid transfer activity"/>
    <property type="evidence" value="ECO:0007669"/>
    <property type="project" value="UniProtKB-ARBA"/>
</dbReference>
<feature type="domain" description="Glycolipid transfer protein" evidence="6">
    <location>
        <begin position="139"/>
        <end position="265"/>
    </location>
</feature>
<evidence type="ECO:0000256" key="2">
    <source>
        <dbReference type="ARBA" id="ARBA00022448"/>
    </source>
</evidence>
<dbReference type="Pfam" id="PF08718">
    <property type="entry name" value="GLTP"/>
    <property type="match status" value="1"/>
</dbReference>
<dbReference type="InterPro" id="IPR036497">
    <property type="entry name" value="GLTP_sf"/>
</dbReference>
<feature type="signal peptide" evidence="5">
    <location>
        <begin position="1"/>
        <end position="21"/>
    </location>
</feature>
<keyword evidence="4" id="KW-0472">Membrane</keyword>
<dbReference type="AlphaFoldDB" id="A0A8S2AX88"/>
<feature type="chain" id="PRO_5035782780" description="Glycolipid transfer protein domain-containing protein" evidence="5">
    <location>
        <begin position="22"/>
        <end position="314"/>
    </location>
</feature>
<evidence type="ECO:0000313" key="7">
    <source>
        <dbReference type="EMBL" id="CAE6215776.1"/>
    </source>
</evidence>
<dbReference type="GO" id="GO:0120016">
    <property type="term" value="F:sphingolipid transfer activity"/>
    <property type="evidence" value="ECO:0007669"/>
    <property type="project" value="UniProtKB-ARBA"/>
</dbReference>
<keyword evidence="4" id="KW-0812">Transmembrane</keyword>
<evidence type="ECO:0000313" key="8">
    <source>
        <dbReference type="Proteomes" id="UP000682877"/>
    </source>
</evidence>
<keyword evidence="8" id="KW-1185">Reference proteome</keyword>
<reference evidence="7" key="1">
    <citation type="submission" date="2021-01" db="EMBL/GenBank/DDBJ databases">
        <authorList>
            <person name="Bezrukov I."/>
        </authorList>
    </citation>
    <scope>NUCLEOTIDE SEQUENCE</scope>
</reference>
<keyword evidence="4" id="KW-1133">Transmembrane helix</keyword>
<dbReference type="Pfam" id="PF05512">
    <property type="entry name" value="AWPM-19"/>
    <property type="match status" value="1"/>
</dbReference>
<evidence type="ECO:0000256" key="3">
    <source>
        <dbReference type="ARBA" id="ARBA00023055"/>
    </source>
</evidence>
<dbReference type="PANTHER" id="PTHR33294">
    <property type="entry name" value="AWPM-19-LIKE FAMILY PROTEIN"/>
    <property type="match status" value="1"/>
</dbReference>